<proteinExistence type="predicted"/>
<protein>
    <submittedName>
        <fullName evidence="1">Uncharacterized protein</fullName>
    </submittedName>
</protein>
<keyword evidence="2" id="KW-1185">Reference proteome</keyword>
<reference evidence="1 2" key="1">
    <citation type="journal article" date="2019" name="Nat. Ecol. Evol.">
        <title>Megaphylogeny resolves global patterns of mushroom evolution.</title>
        <authorList>
            <person name="Varga T."/>
            <person name="Krizsan K."/>
            <person name="Foldi C."/>
            <person name="Dima B."/>
            <person name="Sanchez-Garcia M."/>
            <person name="Sanchez-Ramirez S."/>
            <person name="Szollosi G.J."/>
            <person name="Szarkandi J.G."/>
            <person name="Papp V."/>
            <person name="Albert L."/>
            <person name="Andreopoulos W."/>
            <person name="Angelini C."/>
            <person name="Antonin V."/>
            <person name="Barry K.W."/>
            <person name="Bougher N.L."/>
            <person name="Buchanan P."/>
            <person name="Buyck B."/>
            <person name="Bense V."/>
            <person name="Catcheside P."/>
            <person name="Chovatia M."/>
            <person name="Cooper J."/>
            <person name="Damon W."/>
            <person name="Desjardin D."/>
            <person name="Finy P."/>
            <person name="Geml J."/>
            <person name="Haridas S."/>
            <person name="Hughes K."/>
            <person name="Justo A."/>
            <person name="Karasinski D."/>
            <person name="Kautmanova I."/>
            <person name="Kiss B."/>
            <person name="Kocsube S."/>
            <person name="Kotiranta H."/>
            <person name="LaButti K.M."/>
            <person name="Lechner B.E."/>
            <person name="Liimatainen K."/>
            <person name="Lipzen A."/>
            <person name="Lukacs Z."/>
            <person name="Mihaltcheva S."/>
            <person name="Morgado L.N."/>
            <person name="Niskanen T."/>
            <person name="Noordeloos M.E."/>
            <person name="Ohm R.A."/>
            <person name="Ortiz-Santana B."/>
            <person name="Ovrebo C."/>
            <person name="Racz N."/>
            <person name="Riley R."/>
            <person name="Savchenko A."/>
            <person name="Shiryaev A."/>
            <person name="Soop K."/>
            <person name="Spirin V."/>
            <person name="Szebenyi C."/>
            <person name="Tomsovsky M."/>
            <person name="Tulloss R.E."/>
            <person name="Uehling J."/>
            <person name="Grigoriev I.V."/>
            <person name="Vagvolgyi C."/>
            <person name="Papp T."/>
            <person name="Martin F.M."/>
            <person name="Miettinen O."/>
            <person name="Hibbett D.S."/>
            <person name="Nagy L.G."/>
        </authorList>
    </citation>
    <scope>NUCLEOTIDE SEQUENCE [LARGE SCALE GENOMIC DNA]</scope>
    <source>
        <strain evidence="1 2">NL-1719</strain>
    </source>
</reference>
<gene>
    <name evidence="1" type="ORF">BDN72DRAFT_912763</name>
</gene>
<dbReference type="EMBL" id="ML209351">
    <property type="protein sequence ID" value="TFK58460.1"/>
    <property type="molecule type" value="Genomic_DNA"/>
</dbReference>
<organism evidence="1 2">
    <name type="scientific">Pluteus cervinus</name>
    <dbReference type="NCBI Taxonomy" id="181527"/>
    <lineage>
        <taxon>Eukaryota</taxon>
        <taxon>Fungi</taxon>
        <taxon>Dikarya</taxon>
        <taxon>Basidiomycota</taxon>
        <taxon>Agaricomycotina</taxon>
        <taxon>Agaricomycetes</taxon>
        <taxon>Agaricomycetidae</taxon>
        <taxon>Agaricales</taxon>
        <taxon>Pluteineae</taxon>
        <taxon>Pluteaceae</taxon>
        <taxon>Pluteus</taxon>
    </lineage>
</organism>
<accession>A0ACD2ZZ62</accession>
<sequence>MQWNELVQSLSNSEKLLGRSNTPGSQSQARGTEGKPKDQGTDNTRVVGQDLGSKAQIKTGESDLTMRYIYTSENLNIEYKNAAPVYTAVPPMLAYGELLLSLERQQHPLGSIGDMQGALGPMASLHKMHQAFLRIHEDQLVRGVQKHVHECVDLLDERITSMVRSSREREFMVDQDIRVLSRVQGILACRCRLRRYRPYFHKVCVGDEDREEVFGESDEEESGSDMELESNGEVVNVKECGWDMKMSVEIRKSEVIRNFWWELLVFHKLQDSTSRESDNEVFIIKPWFLFNDFNLTNDIMWGRAIRIGAMEILYDLFGVLHISFRFPSAFFSRVPFPLNQDWWWRGRMLLGWELTFAVSCEEELVEDGMYCWPSGGKLQFIS</sequence>
<evidence type="ECO:0000313" key="1">
    <source>
        <dbReference type="EMBL" id="TFK58460.1"/>
    </source>
</evidence>
<dbReference type="Proteomes" id="UP000308600">
    <property type="component" value="Unassembled WGS sequence"/>
</dbReference>
<name>A0ACD2ZZ62_9AGAR</name>
<evidence type="ECO:0000313" key="2">
    <source>
        <dbReference type="Proteomes" id="UP000308600"/>
    </source>
</evidence>